<dbReference type="STRING" id="1194083.BN12_1270007"/>
<dbReference type="InterPro" id="IPR027417">
    <property type="entry name" value="P-loop_NTPase"/>
</dbReference>
<keyword evidence="7 10" id="KW-1133">Transmembrane helix</keyword>
<keyword evidence="5" id="KW-0547">Nucleotide-binding</keyword>
<dbReference type="Pfam" id="PF02361">
    <property type="entry name" value="CbiQ"/>
    <property type="match status" value="1"/>
</dbReference>
<dbReference type="Proteomes" id="UP000035721">
    <property type="component" value="Unassembled WGS sequence"/>
</dbReference>
<proteinExistence type="inferred from homology"/>
<evidence type="ECO:0000256" key="7">
    <source>
        <dbReference type="ARBA" id="ARBA00022989"/>
    </source>
</evidence>
<feature type="transmembrane region" description="Helical" evidence="10">
    <location>
        <begin position="704"/>
        <end position="722"/>
    </location>
</feature>
<evidence type="ECO:0000259" key="11">
    <source>
        <dbReference type="PROSITE" id="PS50893"/>
    </source>
</evidence>
<evidence type="ECO:0000313" key="12">
    <source>
        <dbReference type="EMBL" id="CCH76446.1"/>
    </source>
</evidence>
<feature type="compositionally biased region" description="Pro residues" evidence="9">
    <location>
        <begin position="591"/>
        <end position="603"/>
    </location>
</feature>
<dbReference type="PROSITE" id="PS00211">
    <property type="entry name" value="ABC_TRANSPORTER_1"/>
    <property type="match status" value="1"/>
</dbReference>
<feature type="transmembrane region" description="Helical" evidence="10">
    <location>
        <begin position="642"/>
        <end position="660"/>
    </location>
</feature>
<evidence type="ECO:0000256" key="1">
    <source>
        <dbReference type="ARBA" id="ARBA00004141"/>
    </source>
</evidence>
<dbReference type="InterPro" id="IPR015856">
    <property type="entry name" value="ABC_transpr_CbiO/EcfA_su"/>
</dbReference>
<dbReference type="SUPFAM" id="SSF52540">
    <property type="entry name" value="P-loop containing nucleoside triphosphate hydrolases"/>
    <property type="match status" value="2"/>
</dbReference>
<dbReference type="CDD" id="cd16914">
    <property type="entry name" value="EcfT"/>
    <property type="match status" value="1"/>
</dbReference>
<evidence type="ECO:0000256" key="9">
    <source>
        <dbReference type="SAM" id="MobiDB-lite"/>
    </source>
</evidence>
<name>A0A077LTE1_9MICO</name>
<comment type="caution">
    <text evidence="12">The sequence shown here is derived from an EMBL/GenBank/DDBJ whole genome shotgun (WGS) entry which is preliminary data.</text>
</comment>
<evidence type="ECO:0000256" key="10">
    <source>
        <dbReference type="SAM" id="Phobius"/>
    </source>
</evidence>
<dbReference type="InterPro" id="IPR050095">
    <property type="entry name" value="ECF_ABC_transporter_ATP-bd"/>
</dbReference>
<dbReference type="InterPro" id="IPR003439">
    <property type="entry name" value="ABC_transporter-like_ATP-bd"/>
</dbReference>
<dbReference type="SMART" id="SM00382">
    <property type="entry name" value="AAA"/>
    <property type="match status" value="2"/>
</dbReference>
<comment type="similarity">
    <text evidence="2">Belongs to the ABC transporter superfamily.</text>
</comment>
<dbReference type="GO" id="GO:0005524">
    <property type="term" value="F:ATP binding"/>
    <property type="evidence" value="ECO:0007669"/>
    <property type="project" value="UniProtKB-KW"/>
</dbReference>
<evidence type="ECO:0000256" key="4">
    <source>
        <dbReference type="ARBA" id="ARBA00022692"/>
    </source>
</evidence>
<dbReference type="GO" id="GO:0042626">
    <property type="term" value="F:ATPase-coupled transmembrane transporter activity"/>
    <property type="evidence" value="ECO:0007669"/>
    <property type="project" value="TreeGrafter"/>
</dbReference>
<evidence type="ECO:0000313" key="13">
    <source>
        <dbReference type="Proteomes" id="UP000035721"/>
    </source>
</evidence>
<keyword evidence="13" id="KW-1185">Reference proteome</keyword>
<gene>
    <name evidence="12" type="ORF">BN12_1270007</name>
</gene>
<dbReference type="InterPro" id="IPR003593">
    <property type="entry name" value="AAA+_ATPase"/>
</dbReference>
<keyword evidence="3" id="KW-0813">Transport</keyword>
<dbReference type="Pfam" id="PF00005">
    <property type="entry name" value="ABC_tran"/>
    <property type="match status" value="2"/>
</dbReference>
<feature type="compositionally biased region" description="Low complexity" evidence="9">
    <location>
        <begin position="575"/>
        <end position="590"/>
    </location>
</feature>
<evidence type="ECO:0000256" key="3">
    <source>
        <dbReference type="ARBA" id="ARBA00022448"/>
    </source>
</evidence>
<feature type="region of interest" description="Disordered" evidence="9">
    <location>
        <begin position="532"/>
        <end position="610"/>
    </location>
</feature>
<keyword evidence="8 10" id="KW-0472">Membrane</keyword>
<dbReference type="InterPro" id="IPR017871">
    <property type="entry name" value="ABC_transporter-like_CS"/>
</dbReference>
<dbReference type="InterPro" id="IPR003339">
    <property type="entry name" value="ABC/ECF_trnsptr_transmembrane"/>
</dbReference>
<comment type="subcellular location">
    <subcellularLocation>
        <location evidence="1">Membrane</location>
        <topology evidence="1">Multi-pass membrane protein</topology>
    </subcellularLocation>
</comment>
<dbReference type="EMBL" id="CAJB01000032">
    <property type="protein sequence ID" value="CCH76446.1"/>
    <property type="molecule type" value="Genomic_DNA"/>
</dbReference>
<protein>
    <submittedName>
        <fullName evidence="12">ABC transporter, ATP-binding protein</fullName>
    </submittedName>
</protein>
<feature type="transmembrane region" description="Helical" evidence="10">
    <location>
        <begin position="672"/>
        <end position="692"/>
    </location>
</feature>
<reference evidence="12 13" key="1">
    <citation type="journal article" date="2013" name="ISME J.">
        <title>A metabolic model for members of the genus Tetrasphaera involved in enhanced biological phosphorus removal.</title>
        <authorList>
            <person name="Kristiansen R."/>
            <person name="Nguyen H.T.T."/>
            <person name="Saunders A.M."/>
            <person name="Nielsen J.L."/>
            <person name="Wimmer R."/>
            <person name="Le V.Q."/>
            <person name="McIlroy S.J."/>
            <person name="Petrovski S."/>
            <person name="Seviour R.J."/>
            <person name="Calteau A."/>
            <person name="Nielsen K.L."/>
            <person name="Nielsen P.H."/>
        </authorList>
    </citation>
    <scope>NUCLEOTIDE SEQUENCE [LARGE SCALE GENOMIC DNA]</scope>
    <source>
        <strain evidence="12 13">T1-X7</strain>
    </source>
</reference>
<dbReference type="PANTHER" id="PTHR43553">
    <property type="entry name" value="HEAVY METAL TRANSPORTER"/>
    <property type="match status" value="1"/>
</dbReference>
<dbReference type="RefSeq" id="WP_235432404.1">
    <property type="nucleotide sequence ID" value="NZ_HF570958.1"/>
</dbReference>
<feature type="compositionally biased region" description="Pro residues" evidence="9">
    <location>
        <begin position="553"/>
        <end position="571"/>
    </location>
</feature>
<sequence>MACTDPAVAASGPVQGAARRRDGGLVEVSGLTWRPYGRRDPVLRDLTLTIPAGQRVLLVGPSGAGKSTLLRAVGGLLETADSGERTGAVTIDGMPAGSSAGMVGMVLQEPGAGIVSATVGRDVAFGLENVGADRTGMPRVVAESLRAVRLDKPADTPTSALSGGETQRLAIAGALALRPRVLLLDEPTAMLDPDNAASVRAVVDEVTRDRGLTVVVVEHRLGPWLDLVDRLLVLDRAGGIVADGCPGEVLQIHADSLAAQGIWVPGVPDPEPLRIPSGMFDQRSGEGTEPRGRVGGPAVRGEVGGAAVRGEFGGAELRGVRDVRVERVTRTIMGEERAVLAVDGVTASARAGRTTALVGPSGSGKSTLLLALAGLVDHTAGEAPATDVPSRELARQVAWVPQWSSSTIVARTVLDEALVSARAVGLADAVARPRALALLESLGLGDLLDADPRQLSGGEQRRLAMAAAVVHQPATLLADEPTVGQDRLTWAAVLGVVEAFREAGGAVVVSTHDDAVVARADDVVRLGAAAAAALPPASSPSSRLSGAARAASPTPPGRLPALPGPTRPRPSSPALSGPVDSSPDVPSVSALPPPPDPPAPAGPPSATTRRPLVSRCGPLALLGASLLGIPAGIVSPTWQASLLVVLAMVVIGGVGLWAPGSGAPPRGRLARVGVRMIPAAIGALSVGWSTWLLGHRDLEVAGTAGLRVVLIVLPAAFLLAYVDPDVLGDQLGQRLHLPARPVVALAAALQRVNSFGAVWGEISRARRVRGIGGTRSPRAVVGALSAMTMGLLVRALGEAAQLAVAMDARGFATAQRRTWYAAAPWRRADLLLVLAWLLPVAVAVVLASA</sequence>
<evidence type="ECO:0000256" key="2">
    <source>
        <dbReference type="ARBA" id="ARBA00005417"/>
    </source>
</evidence>
<dbReference type="Gene3D" id="3.40.50.300">
    <property type="entry name" value="P-loop containing nucleotide triphosphate hydrolases"/>
    <property type="match status" value="2"/>
</dbReference>
<dbReference type="PANTHER" id="PTHR43553:SF24">
    <property type="entry name" value="ENERGY-COUPLING FACTOR TRANSPORTER ATP-BINDING PROTEIN ECFA1"/>
    <property type="match status" value="1"/>
</dbReference>
<dbReference type="CDD" id="cd03225">
    <property type="entry name" value="ABC_cobalt_CbiO_domain1"/>
    <property type="match status" value="2"/>
</dbReference>
<dbReference type="PROSITE" id="PS50893">
    <property type="entry name" value="ABC_TRANSPORTER_2"/>
    <property type="match status" value="2"/>
</dbReference>
<feature type="compositionally biased region" description="Low complexity" evidence="9">
    <location>
        <begin position="532"/>
        <end position="552"/>
    </location>
</feature>
<feature type="domain" description="ABC transporter" evidence="11">
    <location>
        <begin position="323"/>
        <end position="553"/>
    </location>
</feature>
<dbReference type="AlphaFoldDB" id="A0A077LTE1"/>
<organism evidence="12 13">
    <name type="scientific">Nostocoides japonicum T1-X7</name>
    <dbReference type="NCBI Taxonomy" id="1194083"/>
    <lineage>
        <taxon>Bacteria</taxon>
        <taxon>Bacillati</taxon>
        <taxon>Actinomycetota</taxon>
        <taxon>Actinomycetes</taxon>
        <taxon>Micrococcales</taxon>
        <taxon>Intrasporangiaceae</taxon>
        <taxon>Nostocoides</taxon>
    </lineage>
</organism>
<dbReference type="GO" id="GO:0043190">
    <property type="term" value="C:ATP-binding cassette (ABC) transporter complex"/>
    <property type="evidence" value="ECO:0007669"/>
    <property type="project" value="TreeGrafter"/>
</dbReference>
<evidence type="ECO:0000256" key="8">
    <source>
        <dbReference type="ARBA" id="ARBA00023136"/>
    </source>
</evidence>
<accession>A0A077LTE1</accession>
<keyword evidence="4 10" id="KW-0812">Transmembrane</keyword>
<keyword evidence="6 12" id="KW-0067">ATP-binding</keyword>
<dbReference type="GO" id="GO:0016887">
    <property type="term" value="F:ATP hydrolysis activity"/>
    <property type="evidence" value="ECO:0007669"/>
    <property type="project" value="InterPro"/>
</dbReference>
<feature type="transmembrane region" description="Helical" evidence="10">
    <location>
        <begin position="830"/>
        <end position="848"/>
    </location>
</feature>
<evidence type="ECO:0000256" key="5">
    <source>
        <dbReference type="ARBA" id="ARBA00022741"/>
    </source>
</evidence>
<feature type="domain" description="ABC transporter" evidence="11">
    <location>
        <begin position="26"/>
        <end position="262"/>
    </location>
</feature>
<evidence type="ECO:0000256" key="6">
    <source>
        <dbReference type="ARBA" id="ARBA00022840"/>
    </source>
</evidence>